<keyword evidence="1" id="KW-0472">Membrane</keyword>
<keyword evidence="3" id="KW-1185">Reference proteome</keyword>
<gene>
    <name evidence="2" type="ORF">NMN56_014045</name>
</gene>
<sequence length="70" mass="6975">MSIDWASLGQVFGISLVATVGLVGVFTLGIVGHSARGANGTPSALGRLGAFTCYALCLAAVAYGIYIIAA</sequence>
<name>A0ABT6ZVI6_9ACTN</name>
<dbReference type="EMBL" id="JANCPR020000012">
    <property type="protein sequence ID" value="MDJ1133064.1"/>
    <property type="molecule type" value="Genomic_DNA"/>
</dbReference>
<evidence type="ECO:0008006" key="4">
    <source>
        <dbReference type="Google" id="ProtNLM"/>
    </source>
</evidence>
<accession>A0ABT6ZVI6</accession>
<keyword evidence="1" id="KW-1133">Transmembrane helix</keyword>
<dbReference type="Proteomes" id="UP001214441">
    <property type="component" value="Unassembled WGS sequence"/>
</dbReference>
<keyword evidence="1" id="KW-0812">Transmembrane</keyword>
<dbReference type="RefSeq" id="WP_274044622.1">
    <property type="nucleotide sequence ID" value="NZ_JANCPR020000012.1"/>
</dbReference>
<evidence type="ECO:0000313" key="3">
    <source>
        <dbReference type="Proteomes" id="UP001214441"/>
    </source>
</evidence>
<feature type="transmembrane region" description="Helical" evidence="1">
    <location>
        <begin position="12"/>
        <end position="32"/>
    </location>
</feature>
<comment type="caution">
    <text evidence="2">The sequence shown here is derived from an EMBL/GenBank/DDBJ whole genome shotgun (WGS) entry which is preliminary data.</text>
</comment>
<reference evidence="2 3" key="1">
    <citation type="submission" date="2023-05" db="EMBL/GenBank/DDBJ databases">
        <title>Streptantibioticus silvisoli sp. nov., acidotolerant actinomycetes 1 from pine litter.</title>
        <authorList>
            <person name="Swiecimska M."/>
            <person name="Golinska P."/>
            <person name="Sangal V."/>
            <person name="Wachnowicz B."/>
            <person name="Goodfellow M."/>
        </authorList>
    </citation>
    <scope>NUCLEOTIDE SEQUENCE [LARGE SCALE GENOMIC DNA]</scope>
    <source>
        <strain evidence="2 3">DSM 42109</strain>
    </source>
</reference>
<protein>
    <recommendedName>
        <fullName evidence="4">Secreted protein</fullName>
    </recommendedName>
</protein>
<feature type="transmembrane region" description="Helical" evidence="1">
    <location>
        <begin position="44"/>
        <end position="69"/>
    </location>
</feature>
<evidence type="ECO:0000313" key="2">
    <source>
        <dbReference type="EMBL" id="MDJ1133064.1"/>
    </source>
</evidence>
<organism evidence="2 3">
    <name type="scientific">Streptomyces iconiensis</name>
    <dbReference type="NCBI Taxonomy" id="1384038"/>
    <lineage>
        <taxon>Bacteria</taxon>
        <taxon>Bacillati</taxon>
        <taxon>Actinomycetota</taxon>
        <taxon>Actinomycetes</taxon>
        <taxon>Kitasatosporales</taxon>
        <taxon>Streptomycetaceae</taxon>
        <taxon>Streptomyces</taxon>
    </lineage>
</organism>
<evidence type="ECO:0000256" key="1">
    <source>
        <dbReference type="SAM" id="Phobius"/>
    </source>
</evidence>
<proteinExistence type="predicted"/>